<name>A0ABY7HQP6_9GAMM</name>
<proteinExistence type="predicted"/>
<dbReference type="EMBL" id="CP114058">
    <property type="protein sequence ID" value="WAT01495.1"/>
    <property type="molecule type" value="Genomic_DNA"/>
</dbReference>
<reference evidence="1" key="1">
    <citation type="submission" date="2022-12" db="EMBL/GenBank/DDBJ databases">
        <title>Complete genome sequence of an Australian strain of Rouxiella badensis DAR84756 and resolution of the R. badensis DSM100043 and R. chamberiensis DSM28324 genomes.</title>
        <authorList>
            <person name="Paul S."/>
            <person name="Anderson P.J."/>
            <person name="Maynard G."/>
            <person name="Dyall-Smith M."/>
            <person name="Kudinha T."/>
        </authorList>
    </citation>
    <scope>NUCLEOTIDE SEQUENCE</scope>
    <source>
        <strain evidence="1">DSM 28324</strain>
    </source>
</reference>
<evidence type="ECO:0000313" key="2">
    <source>
        <dbReference type="Proteomes" id="UP001164712"/>
    </source>
</evidence>
<dbReference type="Proteomes" id="UP001164712">
    <property type="component" value="Chromosome"/>
</dbReference>
<dbReference type="RefSeq" id="WP_152623597.1">
    <property type="nucleotide sequence ID" value="NZ_CP114058.1"/>
</dbReference>
<protein>
    <submittedName>
        <fullName evidence="1">Uncharacterized protein</fullName>
    </submittedName>
</protein>
<sequence length="114" mass="13303">MFNLENKIYEVDSFTLCIAHGQYQSFSKVDNKGEFYDFYKTVSTDSLCLHLKPDVNRPIYALYKRFGSFFVLICAFENKDEICHEAMQIINSSEELKTSLQNCLKGGDYWVNNK</sequence>
<evidence type="ECO:0000313" key="1">
    <source>
        <dbReference type="EMBL" id="WAT01495.1"/>
    </source>
</evidence>
<gene>
    <name evidence="1" type="ORF">O1V66_01535</name>
</gene>
<organism evidence="1 2">
    <name type="scientific">Rouxiella chamberiensis</name>
    <dbReference type="NCBI Taxonomy" id="1513468"/>
    <lineage>
        <taxon>Bacteria</taxon>
        <taxon>Pseudomonadati</taxon>
        <taxon>Pseudomonadota</taxon>
        <taxon>Gammaproteobacteria</taxon>
        <taxon>Enterobacterales</taxon>
        <taxon>Yersiniaceae</taxon>
        <taxon>Rouxiella</taxon>
    </lineage>
</organism>
<keyword evidence="2" id="KW-1185">Reference proteome</keyword>
<accession>A0ABY7HQP6</accession>